<comment type="caution">
    <text evidence="1">The sequence shown here is derived from an EMBL/GenBank/DDBJ whole genome shotgun (WGS) entry which is preliminary data.</text>
</comment>
<proteinExistence type="predicted"/>
<accession>D2ZXT2</accession>
<gene>
    <name evidence="1" type="ORF">NEIMUCOT_05436</name>
</gene>
<dbReference type="AlphaFoldDB" id="D2ZXT2"/>
<sequence length="43" mass="5203">MKFLYFMGKWTSSSFLSVENIEYLLHRYWFGQPESDICFISSN</sequence>
<evidence type="ECO:0000313" key="1">
    <source>
        <dbReference type="EMBL" id="EFC88070.1"/>
    </source>
</evidence>
<reference evidence="1 2" key="1">
    <citation type="submission" date="2009-10" db="EMBL/GenBank/DDBJ databases">
        <authorList>
            <person name="Weinstock G."/>
            <person name="Sodergren E."/>
            <person name="Clifton S."/>
            <person name="Fulton L."/>
            <person name="Fulton B."/>
            <person name="Courtney L."/>
            <person name="Fronick C."/>
            <person name="Harrison M."/>
            <person name="Strong C."/>
            <person name="Farmer C."/>
            <person name="Delahaunty K."/>
            <person name="Markovic C."/>
            <person name="Hall O."/>
            <person name="Minx P."/>
            <person name="Tomlinson C."/>
            <person name="Mitreva M."/>
            <person name="Nelson J."/>
            <person name="Hou S."/>
            <person name="Wollam A."/>
            <person name="Pepin K.H."/>
            <person name="Johnson M."/>
            <person name="Bhonagiri V."/>
            <person name="Nash W.E."/>
            <person name="Warren W."/>
            <person name="Chinwalla A."/>
            <person name="Mardis E.R."/>
            <person name="Wilson R.K."/>
        </authorList>
    </citation>
    <scope>NUCLEOTIDE SEQUENCE [LARGE SCALE GENOMIC DNA]</scope>
    <source>
        <strain evidence="2">ATCC 25996 / DSM 4631 / NCTC 10774 / M26</strain>
    </source>
</reference>
<organism evidence="1 2">
    <name type="scientific">Neisseria mucosa (strain ATCC 25996 / DSM 4631 / NCTC 10774 / M26)</name>
    <dbReference type="NCBI Taxonomy" id="546266"/>
    <lineage>
        <taxon>Bacteria</taxon>
        <taxon>Pseudomonadati</taxon>
        <taxon>Pseudomonadota</taxon>
        <taxon>Betaproteobacteria</taxon>
        <taxon>Neisseriales</taxon>
        <taxon>Neisseriaceae</taxon>
        <taxon>Neisseria</taxon>
    </lineage>
</organism>
<evidence type="ECO:0000313" key="2">
    <source>
        <dbReference type="Proteomes" id="UP000003344"/>
    </source>
</evidence>
<protein>
    <submittedName>
        <fullName evidence="1">Uncharacterized protein</fullName>
    </submittedName>
</protein>
<dbReference type="EMBL" id="ACDX02000011">
    <property type="protein sequence ID" value="EFC88070.1"/>
    <property type="molecule type" value="Genomic_DNA"/>
</dbReference>
<dbReference type="STRING" id="546266.NEIMUCOT_05436"/>
<dbReference type="Proteomes" id="UP000003344">
    <property type="component" value="Unassembled WGS sequence"/>
</dbReference>
<name>D2ZXT2_NEIM2</name>